<proteinExistence type="predicted"/>
<dbReference type="AlphaFoldDB" id="A0A4Y2EVR2"/>
<dbReference type="EMBL" id="BGPR01000721">
    <property type="protein sequence ID" value="GBM32941.1"/>
    <property type="molecule type" value="Genomic_DNA"/>
</dbReference>
<keyword evidence="2" id="KW-1185">Reference proteome</keyword>
<dbReference type="Proteomes" id="UP000499080">
    <property type="component" value="Unassembled WGS sequence"/>
</dbReference>
<accession>A0A4Y2EVR2</accession>
<comment type="caution">
    <text evidence="1">The sequence shown here is derived from an EMBL/GenBank/DDBJ whole genome shotgun (WGS) entry which is preliminary data.</text>
</comment>
<gene>
    <name evidence="1" type="ORF">AVEN_268861_1</name>
</gene>
<name>A0A4Y2EVR2_ARAVE</name>
<evidence type="ECO:0000313" key="1">
    <source>
        <dbReference type="EMBL" id="GBM32941.1"/>
    </source>
</evidence>
<evidence type="ECO:0000313" key="2">
    <source>
        <dbReference type="Proteomes" id="UP000499080"/>
    </source>
</evidence>
<protein>
    <submittedName>
        <fullName evidence="1">Uncharacterized protein</fullName>
    </submittedName>
</protein>
<organism evidence="1 2">
    <name type="scientific">Araneus ventricosus</name>
    <name type="common">Orbweaver spider</name>
    <name type="synonym">Epeira ventricosa</name>
    <dbReference type="NCBI Taxonomy" id="182803"/>
    <lineage>
        <taxon>Eukaryota</taxon>
        <taxon>Metazoa</taxon>
        <taxon>Ecdysozoa</taxon>
        <taxon>Arthropoda</taxon>
        <taxon>Chelicerata</taxon>
        <taxon>Arachnida</taxon>
        <taxon>Araneae</taxon>
        <taxon>Araneomorphae</taxon>
        <taxon>Entelegynae</taxon>
        <taxon>Araneoidea</taxon>
        <taxon>Araneidae</taxon>
        <taxon>Araneus</taxon>
    </lineage>
</organism>
<reference evidence="1 2" key="1">
    <citation type="journal article" date="2019" name="Sci. Rep.">
        <title>Orb-weaving spider Araneus ventricosus genome elucidates the spidroin gene catalogue.</title>
        <authorList>
            <person name="Kono N."/>
            <person name="Nakamura H."/>
            <person name="Ohtoshi R."/>
            <person name="Moran D.A.P."/>
            <person name="Shinohara A."/>
            <person name="Yoshida Y."/>
            <person name="Fujiwara M."/>
            <person name="Mori M."/>
            <person name="Tomita M."/>
            <person name="Arakawa K."/>
        </authorList>
    </citation>
    <scope>NUCLEOTIDE SEQUENCE [LARGE SCALE GENOMIC DNA]</scope>
</reference>
<sequence>MRGNVSTRFLPNYSFKFHLTIISLRFFSNGPSVSQLRARSTLDFQSWYRGQTPKSRRYWVVESEIHDSSAVSKVLPESTIANDILSRRLESPLSKAVLCPFHLTAP</sequence>